<sequence>MTVPNVGYGIQALELVYECGSAGVERMKKKGRRHTDGAERRKEEKHFAAKPLGVVSIGVSTPHRVLRKRRERLLAARDTGQVFTPDHHKWSQTPIYVPGGTWLNKEQARGLNRWRLGWGEGTVQVRKGL</sequence>
<gene>
    <name evidence="1" type="ORF">NDU88_003072</name>
</gene>
<dbReference type="EMBL" id="JANPWB010000010">
    <property type="protein sequence ID" value="KAJ1136657.1"/>
    <property type="molecule type" value="Genomic_DNA"/>
</dbReference>
<evidence type="ECO:0000313" key="2">
    <source>
        <dbReference type="Proteomes" id="UP001066276"/>
    </source>
</evidence>
<proteinExistence type="predicted"/>
<comment type="caution">
    <text evidence="1">The sequence shown here is derived from an EMBL/GenBank/DDBJ whole genome shotgun (WGS) entry which is preliminary data.</text>
</comment>
<organism evidence="1 2">
    <name type="scientific">Pleurodeles waltl</name>
    <name type="common">Iberian ribbed newt</name>
    <dbReference type="NCBI Taxonomy" id="8319"/>
    <lineage>
        <taxon>Eukaryota</taxon>
        <taxon>Metazoa</taxon>
        <taxon>Chordata</taxon>
        <taxon>Craniata</taxon>
        <taxon>Vertebrata</taxon>
        <taxon>Euteleostomi</taxon>
        <taxon>Amphibia</taxon>
        <taxon>Batrachia</taxon>
        <taxon>Caudata</taxon>
        <taxon>Salamandroidea</taxon>
        <taxon>Salamandridae</taxon>
        <taxon>Pleurodelinae</taxon>
        <taxon>Pleurodeles</taxon>
    </lineage>
</organism>
<protein>
    <submittedName>
        <fullName evidence="1">Uncharacterized protein</fullName>
    </submittedName>
</protein>
<name>A0AAV7QAR0_PLEWA</name>
<reference evidence="1" key="1">
    <citation type="journal article" date="2022" name="bioRxiv">
        <title>Sequencing and chromosome-scale assembly of the giantPleurodeles waltlgenome.</title>
        <authorList>
            <person name="Brown T."/>
            <person name="Elewa A."/>
            <person name="Iarovenko S."/>
            <person name="Subramanian E."/>
            <person name="Araus A.J."/>
            <person name="Petzold A."/>
            <person name="Susuki M."/>
            <person name="Suzuki K.-i.T."/>
            <person name="Hayashi T."/>
            <person name="Toyoda A."/>
            <person name="Oliveira C."/>
            <person name="Osipova E."/>
            <person name="Leigh N.D."/>
            <person name="Simon A."/>
            <person name="Yun M.H."/>
        </authorList>
    </citation>
    <scope>NUCLEOTIDE SEQUENCE</scope>
    <source>
        <strain evidence="1">20211129_DDA</strain>
        <tissue evidence="1">Liver</tissue>
    </source>
</reference>
<dbReference type="Proteomes" id="UP001066276">
    <property type="component" value="Chromosome 6"/>
</dbReference>
<evidence type="ECO:0000313" key="1">
    <source>
        <dbReference type="EMBL" id="KAJ1136657.1"/>
    </source>
</evidence>
<dbReference type="AlphaFoldDB" id="A0AAV7QAR0"/>
<keyword evidence="2" id="KW-1185">Reference proteome</keyword>
<accession>A0AAV7QAR0</accession>